<accession>A0ABP0YE33</accession>
<dbReference type="Proteomes" id="UP001642487">
    <property type="component" value="Chromosome 3"/>
</dbReference>
<dbReference type="InterPro" id="IPR051953">
    <property type="entry name" value="Plant_SW-associated_TFs"/>
</dbReference>
<organism evidence="10 11">
    <name type="scientific">Citrullus colocynthis</name>
    <name type="common">colocynth</name>
    <dbReference type="NCBI Taxonomy" id="252529"/>
    <lineage>
        <taxon>Eukaryota</taxon>
        <taxon>Viridiplantae</taxon>
        <taxon>Streptophyta</taxon>
        <taxon>Embryophyta</taxon>
        <taxon>Tracheophyta</taxon>
        <taxon>Spermatophyta</taxon>
        <taxon>Magnoliopsida</taxon>
        <taxon>eudicotyledons</taxon>
        <taxon>Gunneridae</taxon>
        <taxon>Pentapetalae</taxon>
        <taxon>rosids</taxon>
        <taxon>fabids</taxon>
        <taxon>Cucurbitales</taxon>
        <taxon>Cucurbitaceae</taxon>
        <taxon>Benincaseae</taxon>
        <taxon>Citrullus</taxon>
    </lineage>
</organism>
<dbReference type="SUPFAM" id="SSF46689">
    <property type="entry name" value="Homeodomain-like"/>
    <property type="match status" value="1"/>
</dbReference>
<keyword evidence="3" id="KW-0805">Transcription regulation</keyword>
<evidence type="ECO:0000259" key="9">
    <source>
        <dbReference type="PROSITE" id="PS51294"/>
    </source>
</evidence>
<protein>
    <submittedName>
        <fullName evidence="10">Uncharacterized protein</fullName>
    </submittedName>
</protein>
<reference evidence="10 11" key="1">
    <citation type="submission" date="2024-03" db="EMBL/GenBank/DDBJ databases">
        <authorList>
            <person name="Gkanogiannis A."/>
            <person name="Becerra Lopez-Lavalle L."/>
        </authorList>
    </citation>
    <scope>NUCLEOTIDE SEQUENCE [LARGE SCALE GENOMIC DNA]</scope>
</reference>
<evidence type="ECO:0000256" key="4">
    <source>
        <dbReference type="ARBA" id="ARBA00023125"/>
    </source>
</evidence>
<dbReference type="PANTHER" id="PTHR47997">
    <property type="entry name" value="MYB DOMAIN PROTEIN 55"/>
    <property type="match status" value="1"/>
</dbReference>
<evidence type="ECO:0000313" key="10">
    <source>
        <dbReference type="EMBL" id="CAK9318750.1"/>
    </source>
</evidence>
<dbReference type="InterPro" id="IPR001005">
    <property type="entry name" value="SANT/Myb"/>
</dbReference>
<dbReference type="EMBL" id="OZ021737">
    <property type="protein sequence ID" value="CAK9318750.1"/>
    <property type="molecule type" value="Genomic_DNA"/>
</dbReference>
<dbReference type="SMART" id="SM00717">
    <property type="entry name" value="SANT"/>
    <property type="match status" value="1"/>
</dbReference>
<evidence type="ECO:0000256" key="1">
    <source>
        <dbReference type="ARBA" id="ARBA00004123"/>
    </source>
</evidence>
<sequence length="291" mass="33510">MAIATGVPFQNLLACRLRWINYLRPDIKRGNFTLEEQNTVLYLHEKLGNRWSAIAAQLPGRTDNEIKNFWHTHLKKRVVNKQSHVYEKKKSTIVEPEFKPQELDFSNHHEFPSYSLDPSPFTDSPTGVWDGYNELEKEQHVEIFEAFHQTCGGHWPEEPSTANFNGPVFNSSAVNDEEQIQPAFRDMDSVEFGCYYNNGDKMDDSMEFWYRVFVKAEPNQSLSYFSLYRFLPRYPPAPPPPPLSAPPHHRAGPTTTSFTLRAAPGPSLSLFLYCLRRTPSIFYISLSKGSQ</sequence>
<evidence type="ECO:0000256" key="2">
    <source>
        <dbReference type="ARBA" id="ARBA00022737"/>
    </source>
</evidence>
<dbReference type="Gene3D" id="1.10.10.60">
    <property type="entry name" value="Homeodomain-like"/>
    <property type="match status" value="1"/>
</dbReference>
<feature type="domain" description="Myb-like" evidence="8">
    <location>
        <begin position="24"/>
        <end position="74"/>
    </location>
</feature>
<comment type="subcellular location">
    <subcellularLocation>
        <location evidence="1">Nucleus</location>
    </subcellularLocation>
</comment>
<evidence type="ECO:0000256" key="3">
    <source>
        <dbReference type="ARBA" id="ARBA00023015"/>
    </source>
</evidence>
<dbReference type="InterPro" id="IPR009057">
    <property type="entry name" value="Homeodomain-like_sf"/>
</dbReference>
<keyword evidence="4" id="KW-0238">DNA-binding</keyword>
<dbReference type="PROSITE" id="PS50090">
    <property type="entry name" value="MYB_LIKE"/>
    <property type="match status" value="1"/>
</dbReference>
<keyword evidence="11" id="KW-1185">Reference proteome</keyword>
<evidence type="ECO:0000256" key="6">
    <source>
        <dbReference type="ARBA" id="ARBA00023242"/>
    </source>
</evidence>
<evidence type="ECO:0000256" key="5">
    <source>
        <dbReference type="ARBA" id="ARBA00023163"/>
    </source>
</evidence>
<feature type="domain" description="HTH myb-type" evidence="9">
    <location>
        <begin position="24"/>
        <end position="78"/>
    </location>
</feature>
<keyword evidence="6" id="KW-0539">Nucleus</keyword>
<keyword evidence="5" id="KW-0804">Transcription</keyword>
<evidence type="ECO:0000259" key="8">
    <source>
        <dbReference type="PROSITE" id="PS50090"/>
    </source>
</evidence>
<name>A0ABP0YE33_9ROSI</name>
<evidence type="ECO:0000256" key="7">
    <source>
        <dbReference type="SAM" id="MobiDB-lite"/>
    </source>
</evidence>
<dbReference type="InterPro" id="IPR017930">
    <property type="entry name" value="Myb_dom"/>
</dbReference>
<keyword evidence="2" id="KW-0677">Repeat</keyword>
<dbReference type="PROSITE" id="PS51294">
    <property type="entry name" value="HTH_MYB"/>
    <property type="match status" value="1"/>
</dbReference>
<proteinExistence type="predicted"/>
<dbReference type="CDD" id="cd00167">
    <property type="entry name" value="SANT"/>
    <property type="match status" value="1"/>
</dbReference>
<dbReference type="Pfam" id="PF00249">
    <property type="entry name" value="Myb_DNA-binding"/>
    <property type="match status" value="1"/>
</dbReference>
<feature type="region of interest" description="Disordered" evidence="7">
    <location>
        <begin position="239"/>
        <end position="260"/>
    </location>
</feature>
<dbReference type="PANTHER" id="PTHR47997:SF28">
    <property type="entry name" value="TRANSCRIPTION FACTOR MYB15-LIKE"/>
    <property type="match status" value="1"/>
</dbReference>
<evidence type="ECO:0000313" key="11">
    <source>
        <dbReference type="Proteomes" id="UP001642487"/>
    </source>
</evidence>
<gene>
    <name evidence="10" type="ORF">CITCOLO1_LOCUS10722</name>
</gene>